<dbReference type="InterPro" id="IPR013805">
    <property type="entry name" value="GrpE_CC"/>
</dbReference>
<dbReference type="AlphaFoldDB" id="A0A2S2QT10"/>
<comment type="subcellular location">
    <subcellularLocation>
        <location evidence="1 4">Mitochondrion matrix</location>
    </subcellularLocation>
</comment>
<evidence type="ECO:0000256" key="1">
    <source>
        <dbReference type="ARBA" id="ARBA00004305"/>
    </source>
</evidence>
<sequence>MTSIFNFPFRACRSVLASESRLNSIMGYNIFRHKVSDAANNAEEIKDGKEKIDIEALVKQNEDLQEENKNLIEKVRRYLAETENIRKRTIKETSDAKIYAIQGFCKDLLDVADSLSKATECVPKEEVCDSNPHLKHLYEGLVTTESQLQTIFQRHGLMAINPLNEKFDPNSHKALFEQVVEGKEGGIVVVVSQIGYKLHDRIVRAAAVGISKDPNQ</sequence>
<dbReference type="GO" id="GO:0001405">
    <property type="term" value="C:PAM complex, Tim23 associated import motor"/>
    <property type="evidence" value="ECO:0007669"/>
    <property type="project" value="TreeGrafter"/>
</dbReference>
<dbReference type="InterPro" id="IPR000740">
    <property type="entry name" value="GrpE"/>
</dbReference>
<keyword evidence="6" id="KW-0175">Coiled coil</keyword>
<comment type="similarity">
    <text evidence="2 5">Belongs to the GrpE family.</text>
</comment>
<evidence type="ECO:0000313" key="7">
    <source>
        <dbReference type="EMBL" id="MBY80861.1"/>
    </source>
</evidence>
<evidence type="ECO:0000256" key="2">
    <source>
        <dbReference type="ARBA" id="ARBA00009054"/>
    </source>
</evidence>
<reference evidence="9" key="2">
    <citation type="submission" date="2025-04" db="UniProtKB">
        <authorList>
            <consortium name="RefSeq"/>
        </authorList>
    </citation>
    <scope>IDENTIFICATION</scope>
    <source>
        <tissue evidence="9">Whole body</tissue>
    </source>
</reference>
<feature type="coiled-coil region" evidence="6">
    <location>
        <begin position="54"/>
        <end position="88"/>
    </location>
</feature>
<evidence type="ECO:0000256" key="3">
    <source>
        <dbReference type="ARBA" id="ARBA00023186"/>
    </source>
</evidence>
<dbReference type="GO" id="GO:0030150">
    <property type="term" value="P:protein import into mitochondrial matrix"/>
    <property type="evidence" value="ECO:0007669"/>
    <property type="project" value="TreeGrafter"/>
</dbReference>
<dbReference type="OrthoDB" id="201635at2759"/>
<dbReference type="SUPFAM" id="SSF58014">
    <property type="entry name" value="Coiled-coil domain of nucleotide exchange factor GrpE"/>
    <property type="match status" value="1"/>
</dbReference>
<dbReference type="GO" id="GO:0006457">
    <property type="term" value="P:protein folding"/>
    <property type="evidence" value="ECO:0007669"/>
    <property type="project" value="InterPro"/>
</dbReference>
<name>A0A2S2QT10_9HEMI</name>
<proteinExistence type="inferred from homology"/>
<gene>
    <name evidence="7" type="primary">GRPEL1</name>
    <name evidence="9" type="synonym">LOC112681765</name>
    <name evidence="7" type="ORF">g.72685</name>
</gene>
<dbReference type="GO" id="GO:0042803">
    <property type="term" value="F:protein homodimerization activity"/>
    <property type="evidence" value="ECO:0007669"/>
    <property type="project" value="InterPro"/>
</dbReference>
<keyword evidence="8" id="KW-1185">Reference proteome</keyword>
<protein>
    <recommendedName>
        <fullName evidence="4">GrpE protein homolog</fullName>
    </recommendedName>
</protein>
<evidence type="ECO:0000313" key="8">
    <source>
        <dbReference type="Proteomes" id="UP000694846"/>
    </source>
</evidence>
<dbReference type="RefSeq" id="XP_025407856.1">
    <property type="nucleotide sequence ID" value="XM_025552071.1"/>
</dbReference>
<dbReference type="SUPFAM" id="SSF51064">
    <property type="entry name" value="Head domain of nucleotide exchange factor GrpE"/>
    <property type="match status" value="1"/>
</dbReference>
<dbReference type="Pfam" id="PF01025">
    <property type="entry name" value="GrpE"/>
    <property type="match status" value="1"/>
</dbReference>
<dbReference type="Gene3D" id="3.90.20.20">
    <property type="match status" value="1"/>
</dbReference>
<dbReference type="PANTHER" id="PTHR21237">
    <property type="entry name" value="GRPE PROTEIN"/>
    <property type="match status" value="1"/>
</dbReference>
<evidence type="ECO:0000256" key="4">
    <source>
        <dbReference type="RuleBase" id="RU000640"/>
    </source>
</evidence>
<comment type="function">
    <text evidence="4">Essential component of the PAM complex, a complex required for the translocation of transit peptide-containing proteins from the inner membrane into the mitochondrial matrix in an ATP-dependent manner.</text>
</comment>
<dbReference type="FunFam" id="2.30.22.10:FF:000002">
    <property type="entry name" value="GrpE protein homolog"/>
    <property type="match status" value="1"/>
</dbReference>
<dbReference type="Gene3D" id="2.30.22.10">
    <property type="entry name" value="Head domain of nucleotide exchange factor GrpE"/>
    <property type="match status" value="1"/>
</dbReference>
<dbReference type="GO" id="GO:0051082">
    <property type="term" value="F:unfolded protein binding"/>
    <property type="evidence" value="ECO:0007669"/>
    <property type="project" value="TreeGrafter"/>
</dbReference>
<dbReference type="Proteomes" id="UP000694846">
    <property type="component" value="Unplaced"/>
</dbReference>
<evidence type="ECO:0000313" key="9">
    <source>
        <dbReference type="RefSeq" id="XP_025407856.1"/>
    </source>
</evidence>
<organism evidence="7">
    <name type="scientific">Sipha flava</name>
    <name type="common">yellow sugarcane aphid</name>
    <dbReference type="NCBI Taxonomy" id="143950"/>
    <lineage>
        <taxon>Eukaryota</taxon>
        <taxon>Metazoa</taxon>
        <taxon>Ecdysozoa</taxon>
        <taxon>Arthropoda</taxon>
        <taxon>Hexapoda</taxon>
        <taxon>Insecta</taxon>
        <taxon>Pterygota</taxon>
        <taxon>Neoptera</taxon>
        <taxon>Paraneoptera</taxon>
        <taxon>Hemiptera</taxon>
        <taxon>Sternorrhyncha</taxon>
        <taxon>Aphidomorpha</taxon>
        <taxon>Aphidoidea</taxon>
        <taxon>Aphididae</taxon>
        <taxon>Sipha</taxon>
    </lineage>
</organism>
<dbReference type="CDD" id="cd00446">
    <property type="entry name" value="GrpE"/>
    <property type="match status" value="1"/>
</dbReference>
<dbReference type="PRINTS" id="PR00773">
    <property type="entry name" value="GRPEPROTEIN"/>
</dbReference>
<keyword evidence="3 4" id="KW-0143">Chaperone</keyword>
<reference evidence="7" key="1">
    <citation type="submission" date="2018-04" db="EMBL/GenBank/DDBJ databases">
        <title>Transcriptome assembly of Sipha flava.</title>
        <authorList>
            <person name="Scully E.D."/>
            <person name="Geib S.M."/>
            <person name="Palmer N.A."/>
            <person name="Koch K."/>
            <person name="Bradshaw J."/>
            <person name="Heng-Moss T."/>
            <person name="Sarath G."/>
        </authorList>
    </citation>
    <scope>NUCLEOTIDE SEQUENCE</scope>
</reference>
<evidence type="ECO:0000256" key="5">
    <source>
        <dbReference type="RuleBase" id="RU004478"/>
    </source>
</evidence>
<accession>A0A2S2QT10</accession>
<dbReference type="EMBL" id="GGMS01011658">
    <property type="protein sequence ID" value="MBY80861.1"/>
    <property type="molecule type" value="Transcribed_RNA"/>
</dbReference>
<dbReference type="HAMAP" id="MF_01151">
    <property type="entry name" value="GrpE"/>
    <property type="match status" value="1"/>
</dbReference>
<evidence type="ECO:0000256" key="6">
    <source>
        <dbReference type="SAM" id="Coils"/>
    </source>
</evidence>
<dbReference type="InterPro" id="IPR009012">
    <property type="entry name" value="GrpE_head"/>
</dbReference>
<dbReference type="PANTHER" id="PTHR21237:SF23">
    <property type="entry name" value="GRPE PROTEIN HOMOLOG, MITOCHONDRIAL"/>
    <property type="match status" value="1"/>
</dbReference>
<dbReference type="GO" id="GO:0051087">
    <property type="term" value="F:protein-folding chaperone binding"/>
    <property type="evidence" value="ECO:0007669"/>
    <property type="project" value="InterPro"/>
</dbReference>
<keyword evidence="4" id="KW-0496">Mitochondrion</keyword>
<dbReference type="PROSITE" id="PS01071">
    <property type="entry name" value="GRPE"/>
    <property type="match status" value="1"/>
</dbReference>
<dbReference type="GO" id="GO:0000774">
    <property type="term" value="F:adenyl-nucleotide exchange factor activity"/>
    <property type="evidence" value="ECO:0007669"/>
    <property type="project" value="InterPro"/>
</dbReference>